<reference evidence="4" key="2">
    <citation type="submission" date="2010-04" db="EMBL/GenBank/DDBJ databases">
        <title>Genome sequence of Salinibacter ruber M8.</title>
        <authorList>
            <consortium name="Genoscope"/>
        </authorList>
    </citation>
    <scope>NUCLEOTIDE SEQUENCE [LARGE SCALE GENOMIC DNA]</scope>
    <source>
        <strain evidence="4">M8</strain>
    </source>
</reference>
<dbReference type="InterPro" id="IPR023631">
    <property type="entry name" value="Amidase_dom"/>
</dbReference>
<evidence type="ECO:0000256" key="1">
    <source>
        <dbReference type="ARBA" id="ARBA00009199"/>
    </source>
</evidence>
<gene>
    <name evidence="3" type="ordered locus">SRM_00492</name>
</gene>
<sequence>MTGDFGSLFFGSGPAVRRPNGISRPVPPYEHGFVGFCLPVSRNVPDLTSCSAVELARRIRAREVSAVEVLEAHLDRIERQNPAVNAVVTLDAERAHARANAADAALARDEVWGPLHGVPFTVKDQFSTAGLRTTYALPHYADFVPAADAPQVACLKEAGGVLMGKTNLPLAAYDWQCDHPNFGRANNPWALDCTPGGSSGGSAAALAAGLTPLELGADVAGSIRIPSHFCGVTGLRPTEDGPLRGIRPPDRPATVRHIAVAGPMARTVEDLQLEWAALCGADPAASVPATPSPDALRIAVTPELGGVPADTDTQRVLRDATTAWGAAGCEVKRRPAPFDVEDAFDTWARIQGFELTAGLPAPLRTPPLKQLVWQGYVRSKFGSLAGRMAKGASLGPRGYFQALDRRAALADGLDAFFDDWDLWVTPVAATPTFTHRPTGAARTLEGVSVPYALPIAPYNCPTAVLGHPILTLPAGRTPTGRPIGLQVHARHGADATLLAAGRRLEAVLGRDPAPASLAEAPRTDDSA</sequence>
<reference evidence="3 4" key="1">
    <citation type="journal article" date="2010" name="ISME J.">
        <title>Fine-scale evolution: genomic, phenotypic and ecological differentiation in two coexisting Salinibacter ruber strains.</title>
        <authorList>
            <person name="Pena A."/>
            <person name="Teeling H."/>
            <person name="Huerta-Cepas J."/>
            <person name="Santos F."/>
            <person name="Yarza P."/>
            <person name="Brito-Echeverria J."/>
            <person name="Lucio M."/>
            <person name="Schmitt-Kopplin P."/>
            <person name="Meseguer I."/>
            <person name="Schenowitz C."/>
            <person name="Dossat C."/>
            <person name="Barbe V."/>
            <person name="Dopazo J."/>
            <person name="Rossello-Mora R."/>
            <person name="Schuler M."/>
            <person name="Glockner F.O."/>
            <person name="Amann R."/>
            <person name="Gabaldon T."/>
            <person name="Anton J."/>
        </authorList>
    </citation>
    <scope>NUCLEOTIDE SEQUENCE [LARGE SCALE GENOMIC DNA]</scope>
    <source>
        <strain evidence="3 4">M8</strain>
    </source>
</reference>
<dbReference type="Gene3D" id="3.90.1300.10">
    <property type="entry name" value="Amidase signature (AS) domain"/>
    <property type="match status" value="1"/>
</dbReference>
<dbReference type="PANTHER" id="PTHR11895">
    <property type="entry name" value="TRANSAMIDASE"/>
    <property type="match status" value="1"/>
</dbReference>
<dbReference type="InterPro" id="IPR036928">
    <property type="entry name" value="AS_sf"/>
</dbReference>
<dbReference type="KEGG" id="srm:SRM_00492"/>
<proteinExistence type="inferred from homology"/>
<comment type="similarity">
    <text evidence="1">Belongs to the amidase family.</text>
</comment>
<feature type="domain" description="Amidase" evidence="2">
    <location>
        <begin position="68"/>
        <end position="498"/>
    </location>
</feature>
<evidence type="ECO:0000259" key="2">
    <source>
        <dbReference type="Pfam" id="PF01425"/>
    </source>
</evidence>
<dbReference type="Proteomes" id="UP000000933">
    <property type="component" value="Chromosome"/>
</dbReference>
<dbReference type="HOGENOM" id="CLU_009600_0_4_10"/>
<dbReference type="AlphaFoldDB" id="D5H5V8"/>
<name>D5H5V8_SALRM</name>
<dbReference type="EMBL" id="FP565814">
    <property type="protein sequence ID" value="CBH23413.1"/>
    <property type="molecule type" value="Genomic_DNA"/>
</dbReference>
<dbReference type="GO" id="GO:0003824">
    <property type="term" value="F:catalytic activity"/>
    <property type="evidence" value="ECO:0007669"/>
    <property type="project" value="InterPro"/>
</dbReference>
<evidence type="ECO:0000313" key="3">
    <source>
        <dbReference type="EMBL" id="CBH23413.1"/>
    </source>
</evidence>
<accession>D5H5V8</accession>
<dbReference type="Pfam" id="PF01425">
    <property type="entry name" value="Amidase"/>
    <property type="match status" value="1"/>
</dbReference>
<evidence type="ECO:0000313" key="4">
    <source>
        <dbReference type="Proteomes" id="UP000000933"/>
    </source>
</evidence>
<dbReference type="SUPFAM" id="SSF75304">
    <property type="entry name" value="Amidase signature (AS) enzymes"/>
    <property type="match status" value="1"/>
</dbReference>
<dbReference type="PANTHER" id="PTHR11895:SF7">
    <property type="entry name" value="GLUTAMYL-TRNA(GLN) AMIDOTRANSFERASE SUBUNIT A, MITOCHONDRIAL"/>
    <property type="match status" value="1"/>
</dbReference>
<protein>
    <submittedName>
        <fullName evidence="3">Amidase</fullName>
    </submittedName>
</protein>
<dbReference type="InterPro" id="IPR000120">
    <property type="entry name" value="Amidase"/>
</dbReference>
<organism evidence="3 4">
    <name type="scientific">Salinibacter ruber (strain M8)</name>
    <dbReference type="NCBI Taxonomy" id="761659"/>
    <lineage>
        <taxon>Bacteria</taxon>
        <taxon>Pseudomonadati</taxon>
        <taxon>Rhodothermota</taxon>
        <taxon>Rhodothermia</taxon>
        <taxon>Rhodothermales</taxon>
        <taxon>Salinibacteraceae</taxon>
        <taxon>Salinibacter</taxon>
    </lineage>
</organism>